<dbReference type="Pfam" id="PF01757">
    <property type="entry name" value="Acyl_transf_3"/>
    <property type="match status" value="1"/>
</dbReference>
<feature type="region of interest" description="Disordered" evidence="1">
    <location>
        <begin position="327"/>
        <end position="490"/>
    </location>
</feature>
<evidence type="ECO:0000313" key="4">
    <source>
        <dbReference type="EMBL" id="CAH0045183.1"/>
    </source>
</evidence>
<keyword evidence="2" id="KW-0812">Transmembrane</keyword>
<gene>
    <name evidence="4" type="ORF">CSOL1703_00010928</name>
</gene>
<dbReference type="EMBL" id="CABFOC020000011">
    <property type="protein sequence ID" value="CAH0045183.1"/>
    <property type="molecule type" value="Genomic_DNA"/>
</dbReference>
<reference evidence="5" key="1">
    <citation type="submission" date="2019-06" db="EMBL/GenBank/DDBJ databases">
        <authorList>
            <person name="Broberg M."/>
        </authorList>
    </citation>
    <scope>NUCLEOTIDE SEQUENCE [LARGE SCALE GENOMIC DNA]</scope>
</reference>
<reference evidence="4 5" key="2">
    <citation type="submission" date="2021-10" db="EMBL/GenBank/DDBJ databases">
        <authorList>
            <person name="Piombo E."/>
        </authorList>
    </citation>
    <scope>NUCLEOTIDE SEQUENCE [LARGE SCALE GENOMIC DNA]</scope>
</reference>
<keyword evidence="2" id="KW-0472">Membrane</keyword>
<feature type="transmembrane region" description="Helical" evidence="2">
    <location>
        <begin position="681"/>
        <end position="697"/>
    </location>
</feature>
<keyword evidence="5" id="KW-1185">Reference proteome</keyword>
<name>A0A9N9WAG4_9HYPO</name>
<feature type="transmembrane region" description="Helical" evidence="2">
    <location>
        <begin position="121"/>
        <end position="141"/>
    </location>
</feature>
<dbReference type="InterPro" id="IPR050879">
    <property type="entry name" value="Acyltransferase_3"/>
</dbReference>
<dbReference type="OrthoDB" id="5819582at2759"/>
<dbReference type="PANTHER" id="PTHR23028:SF134">
    <property type="entry name" value="PUTATIVE (AFU_ORTHOLOGUE AFUA_4G08520)-RELATED"/>
    <property type="match status" value="1"/>
</dbReference>
<dbReference type="AlphaFoldDB" id="A0A9N9WAG4"/>
<feature type="domain" description="Acyltransferase 3" evidence="3">
    <location>
        <begin position="69"/>
        <end position="198"/>
    </location>
</feature>
<organism evidence="4 5">
    <name type="scientific">Clonostachys solani</name>
    <dbReference type="NCBI Taxonomy" id="160281"/>
    <lineage>
        <taxon>Eukaryota</taxon>
        <taxon>Fungi</taxon>
        <taxon>Dikarya</taxon>
        <taxon>Ascomycota</taxon>
        <taxon>Pezizomycotina</taxon>
        <taxon>Sordariomycetes</taxon>
        <taxon>Hypocreomycetidae</taxon>
        <taxon>Hypocreales</taxon>
        <taxon>Bionectriaceae</taxon>
        <taxon>Clonostachys</taxon>
    </lineage>
</organism>
<feature type="transmembrane region" description="Helical" evidence="2">
    <location>
        <begin position="791"/>
        <end position="811"/>
    </location>
</feature>
<feature type="transmembrane region" description="Helical" evidence="2">
    <location>
        <begin position="77"/>
        <end position="101"/>
    </location>
</feature>
<accession>A0A9N9WAG4</accession>
<evidence type="ECO:0000313" key="5">
    <source>
        <dbReference type="Proteomes" id="UP000775872"/>
    </source>
</evidence>
<proteinExistence type="predicted"/>
<feature type="compositionally biased region" description="Basic and acidic residues" evidence="1">
    <location>
        <begin position="431"/>
        <end position="455"/>
    </location>
</feature>
<feature type="transmembrane region" description="Helical" evidence="2">
    <location>
        <begin position="171"/>
        <end position="191"/>
    </location>
</feature>
<feature type="transmembrane region" description="Helical" evidence="2">
    <location>
        <begin position="717"/>
        <end position="740"/>
    </location>
</feature>
<feature type="transmembrane region" description="Helical" evidence="2">
    <location>
        <begin position="610"/>
        <end position="628"/>
    </location>
</feature>
<evidence type="ECO:0000256" key="1">
    <source>
        <dbReference type="SAM" id="MobiDB-lite"/>
    </source>
</evidence>
<dbReference type="PANTHER" id="PTHR23028">
    <property type="entry name" value="ACETYLTRANSFERASE"/>
    <property type="match status" value="1"/>
</dbReference>
<dbReference type="GO" id="GO:0016747">
    <property type="term" value="F:acyltransferase activity, transferring groups other than amino-acyl groups"/>
    <property type="evidence" value="ECO:0007669"/>
    <property type="project" value="InterPro"/>
</dbReference>
<dbReference type="Proteomes" id="UP000775872">
    <property type="component" value="Unassembled WGS sequence"/>
</dbReference>
<evidence type="ECO:0000259" key="3">
    <source>
        <dbReference type="Pfam" id="PF01757"/>
    </source>
</evidence>
<comment type="caution">
    <text evidence="4">The sequence shown here is derived from an EMBL/GenBank/DDBJ whole genome shotgun (WGS) entry which is preliminary data.</text>
</comment>
<feature type="region of interest" description="Disordered" evidence="1">
    <location>
        <begin position="36"/>
        <end position="58"/>
    </location>
</feature>
<dbReference type="InterPro" id="IPR002656">
    <property type="entry name" value="Acyl_transf_3_dom"/>
</dbReference>
<feature type="compositionally biased region" description="Basic and acidic residues" evidence="1">
    <location>
        <begin position="352"/>
        <end position="405"/>
    </location>
</feature>
<feature type="transmembrane region" description="Helical" evidence="2">
    <location>
        <begin position="760"/>
        <end position="779"/>
    </location>
</feature>
<keyword evidence="2" id="KW-1133">Transmembrane helix</keyword>
<sequence length="835" mass="94592">MLAVPGDKAARGGAHGRHASEPRLRLSLDFFRNGNGSANDARSPPYRDREKITPTSLTAPARNARDKIKSLDGLRGIACLIVFNYHFLWPWTPSIMLGYGANPPRAPEPYYDWSTLPIICLLHRGHPMVAIFFAISGYVLCRHILRAIHEKRYQAVYQGLASSVLRRPFRLLLPPTLSMLAVAVLAQLGIFRSEVSIYQGRDSAYINGTVTVNFRKINGTCNTNDTVPVNGTSELADYFTLYDWKTLHNKTDWPQVLCLNSSSVLFSPASLYGIPQEEVEKPKIPEKNTTIVINGTLYNMTYGPDRDPAPPRPVRLLRLPRGETTLVPAFEDDGLELDSKPVARDFIPPEPVKPETPVHQHEPEEEKEEKPELPDKPESSDKPSESETSDKSDTTDVPEKTKELEGSPSSVAPAGPDTTLHQTIHQLAPEKTGDIEKAGKDKADKDKADKDKADKDEDEDEDEEDEEDAKDEANPADPKTTKFPKLPTHGPGTPFALLNLTGMGNFTLTNFTNTTVLPLPVIEKKPPPKREEFLWVQLGGTWEEHPIMYESLNYAFTNYTRMYIEWVNPFNYGHYHPRYDPHTFTIPMELRGSMFIYIFLLGTANIQAKWRLFFAAILSIYSIILGRWDMGAFIGGTMLSEIDIRLMSYGDNPQLDDEDLLPLVGNSSAERFQKPSRRTHIIRWSFFFLALYLLSYPDAGAEWTPGYIFLSSMVPRYYIPLSGWMFYHSMGALMLLPCVIRSPVLCRILESRVPQYLGKVSFSLYLVHGPILHCLGFWIMPRLFETFGRAVGYVIGWSFMLTITLYAANWWHRKVDVWSTLLGKKIERLLVSREK</sequence>
<feature type="compositionally biased region" description="Acidic residues" evidence="1">
    <location>
        <begin position="456"/>
        <end position="470"/>
    </location>
</feature>
<protein>
    <recommendedName>
        <fullName evidence="3">Acyltransferase 3 domain-containing protein</fullName>
    </recommendedName>
</protein>
<evidence type="ECO:0000256" key="2">
    <source>
        <dbReference type="SAM" id="Phobius"/>
    </source>
</evidence>